<dbReference type="OrthoDB" id="5871101at2759"/>
<dbReference type="Proteomes" id="UP000268014">
    <property type="component" value="Unassembled WGS sequence"/>
</dbReference>
<gene>
    <name evidence="2" type="ORF">HPLM_LOCUS9132</name>
</gene>
<sequence>MGTSLSTPSPVKALIGQFDRLQLCSKEKKNVDDETPEPSKAPVTSSVMEPMNVSTATPASMEVSTTSEINHEPSKEVEPSNDVPKENHVNLASTAKKSGDMRTGEDFVVLLESVRSRLEASIKQALSELEEKAAAEQRRKALAEAKQKARAAQQQAQTTSTEKDVSAQPCSDVLMVL</sequence>
<reference evidence="2 3" key="2">
    <citation type="submission" date="2018-11" db="EMBL/GenBank/DDBJ databases">
        <authorList>
            <consortium name="Pathogen Informatics"/>
        </authorList>
    </citation>
    <scope>NUCLEOTIDE SEQUENCE [LARGE SCALE GENOMIC DNA]</scope>
    <source>
        <strain evidence="2 3">MHpl1</strain>
    </source>
</reference>
<feature type="region of interest" description="Disordered" evidence="1">
    <location>
        <begin position="134"/>
        <end position="177"/>
    </location>
</feature>
<feature type="compositionally biased region" description="Basic and acidic residues" evidence="1">
    <location>
        <begin position="134"/>
        <end position="147"/>
    </location>
</feature>
<evidence type="ECO:0000313" key="2">
    <source>
        <dbReference type="EMBL" id="VDO36688.1"/>
    </source>
</evidence>
<dbReference type="EMBL" id="UZAF01016999">
    <property type="protein sequence ID" value="VDO36688.1"/>
    <property type="molecule type" value="Genomic_DNA"/>
</dbReference>
<evidence type="ECO:0000256" key="1">
    <source>
        <dbReference type="SAM" id="MobiDB-lite"/>
    </source>
</evidence>
<reference evidence="4" key="1">
    <citation type="submission" date="2017-02" db="UniProtKB">
        <authorList>
            <consortium name="WormBaseParasite"/>
        </authorList>
    </citation>
    <scope>IDENTIFICATION</scope>
</reference>
<name>A0A0N4WEQ9_HAEPC</name>
<dbReference type="AlphaFoldDB" id="A0A0N4WEQ9"/>
<organism evidence="4">
    <name type="scientific">Haemonchus placei</name>
    <name type="common">Barber's pole worm</name>
    <dbReference type="NCBI Taxonomy" id="6290"/>
    <lineage>
        <taxon>Eukaryota</taxon>
        <taxon>Metazoa</taxon>
        <taxon>Ecdysozoa</taxon>
        <taxon>Nematoda</taxon>
        <taxon>Chromadorea</taxon>
        <taxon>Rhabditida</taxon>
        <taxon>Rhabditina</taxon>
        <taxon>Rhabditomorpha</taxon>
        <taxon>Strongyloidea</taxon>
        <taxon>Trichostrongylidae</taxon>
        <taxon>Haemonchus</taxon>
    </lineage>
</organism>
<accession>A0A0N4WEQ9</accession>
<evidence type="ECO:0000313" key="3">
    <source>
        <dbReference type="Proteomes" id="UP000268014"/>
    </source>
</evidence>
<dbReference type="STRING" id="6290.A0A0N4WEQ9"/>
<keyword evidence="3" id="KW-1185">Reference proteome</keyword>
<proteinExistence type="predicted"/>
<dbReference type="WBParaSite" id="HPLM_0000914001-mRNA-1">
    <property type="protein sequence ID" value="HPLM_0000914001-mRNA-1"/>
    <property type="gene ID" value="HPLM_0000914001"/>
</dbReference>
<evidence type="ECO:0000313" key="4">
    <source>
        <dbReference type="WBParaSite" id="HPLM_0000914001-mRNA-1"/>
    </source>
</evidence>
<feature type="region of interest" description="Disordered" evidence="1">
    <location>
        <begin position="25"/>
        <end position="86"/>
    </location>
</feature>
<feature type="compositionally biased region" description="Polar residues" evidence="1">
    <location>
        <begin position="42"/>
        <end position="68"/>
    </location>
</feature>
<protein>
    <submittedName>
        <fullName evidence="4">Ovule protein</fullName>
    </submittedName>
</protein>
<feature type="compositionally biased region" description="Basic and acidic residues" evidence="1">
    <location>
        <begin position="69"/>
        <end position="86"/>
    </location>
</feature>